<comment type="caution">
    <text evidence="3">The sequence shown here is derived from an EMBL/GenBank/DDBJ whole genome shotgun (WGS) entry which is preliminary data.</text>
</comment>
<dbReference type="EMBL" id="JBHTKJ010000011">
    <property type="protein sequence ID" value="MFD1037783.1"/>
    <property type="molecule type" value="Genomic_DNA"/>
</dbReference>
<keyword evidence="2" id="KW-0472">Membrane</keyword>
<name>A0ABW3LIW4_9BACI</name>
<keyword evidence="4" id="KW-1185">Reference proteome</keyword>
<dbReference type="InterPro" id="IPR019649">
    <property type="entry name" value="DUF2512"/>
</dbReference>
<sequence length="151" mass="17078">MDHVKVLVLKFIVISFTVFAIFGIFHNANLYNLFWISLLTTGVAYLVGDMFILRKFGNVTATVSDFALSFVSLWVLGIVFIEGNIPIVTLSIISAFLITCSEPFIHGYIANRFKETPEDRHSINDLQTEFAEDNDTQTLSKKKLDDPHTDK</sequence>
<gene>
    <name evidence="3" type="ORF">ACFQ3N_05085</name>
</gene>
<feature type="transmembrane region" description="Helical" evidence="2">
    <location>
        <begin position="59"/>
        <end position="81"/>
    </location>
</feature>
<accession>A0ABW3LIW4</accession>
<feature type="region of interest" description="Disordered" evidence="1">
    <location>
        <begin position="132"/>
        <end position="151"/>
    </location>
</feature>
<proteinExistence type="predicted"/>
<evidence type="ECO:0000256" key="2">
    <source>
        <dbReference type="SAM" id="Phobius"/>
    </source>
</evidence>
<dbReference type="RefSeq" id="WP_390360163.1">
    <property type="nucleotide sequence ID" value="NZ_JBHTKJ010000011.1"/>
</dbReference>
<keyword evidence="2" id="KW-0812">Transmembrane</keyword>
<organism evidence="3 4">
    <name type="scientific">Virgibacillus byunsanensis</name>
    <dbReference type="NCBI Taxonomy" id="570945"/>
    <lineage>
        <taxon>Bacteria</taxon>
        <taxon>Bacillati</taxon>
        <taxon>Bacillota</taxon>
        <taxon>Bacilli</taxon>
        <taxon>Bacillales</taxon>
        <taxon>Bacillaceae</taxon>
        <taxon>Virgibacillus</taxon>
    </lineage>
</organism>
<evidence type="ECO:0000313" key="3">
    <source>
        <dbReference type="EMBL" id="MFD1037783.1"/>
    </source>
</evidence>
<protein>
    <submittedName>
        <fullName evidence="3">YndM family protein</fullName>
    </submittedName>
</protein>
<dbReference type="Pfam" id="PF10710">
    <property type="entry name" value="DUF2512"/>
    <property type="match status" value="1"/>
</dbReference>
<dbReference type="Proteomes" id="UP001597040">
    <property type="component" value="Unassembled WGS sequence"/>
</dbReference>
<reference evidence="4" key="1">
    <citation type="journal article" date="2019" name="Int. J. Syst. Evol. Microbiol.">
        <title>The Global Catalogue of Microorganisms (GCM) 10K type strain sequencing project: providing services to taxonomists for standard genome sequencing and annotation.</title>
        <authorList>
            <consortium name="The Broad Institute Genomics Platform"/>
            <consortium name="The Broad Institute Genome Sequencing Center for Infectious Disease"/>
            <person name="Wu L."/>
            <person name="Ma J."/>
        </authorList>
    </citation>
    <scope>NUCLEOTIDE SEQUENCE [LARGE SCALE GENOMIC DNA]</scope>
    <source>
        <strain evidence="4">CCUG 56754</strain>
    </source>
</reference>
<feature type="compositionally biased region" description="Basic and acidic residues" evidence="1">
    <location>
        <begin position="142"/>
        <end position="151"/>
    </location>
</feature>
<evidence type="ECO:0000256" key="1">
    <source>
        <dbReference type="SAM" id="MobiDB-lite"/>
    </source>
</evidence>
<evidence type="ECO:0000313" key="4">
    <source>
        <dbReference type="Proteomes" id="UP001597040"/>
    </source>
</evidence>
<feature type="transmembrane region" description="Helical" evidence="2">
    <location>
        <begin position="7"/>
        <end position="26"/>
    </location>
</feature>
<feature type="transmembrane region" description="Helical" evidence="2">
    <location>
        <begin position="32"/>
        <end position="52"/>
    </location>
</feature>
<keyword evidence="2" id="KW-1133">Transmembrane helix</keyword>